<accession>A0A085VZ50</accession>
<evidence type="ECO:0000256" key="1">
    <source>
        <dbReference type="SAM" id="Phobius"/>
    </source>
</evidence>
<comment type="caution">
    <text evidence="2">The sequence shown here is derived from an EMBL/GenBank/DDBJ whole genome shotgun (WGS) entry which is preliminary data.</text>
</comment>
<evidence type="ECO:0008006" key="4">
    <source>
        <dbReference type="Google" id="ProtNLM"/>
    </source>
</evidence>
<dbReference type="EMBL" id="JMCB01000028">
    <property type="protein sequence ID" value="KFE60713.1"/>
    <property type="molecule type" value="Genomic_DNA"/>
</dbReference>
<name>A0A085VZ50_9BACT</name>
<keyword evidence="1" id="KW-1133">Transmembrane helix</keyword>
<dbReference type="OrthoDB" id="5524951at2"/>
<keyword evidence="1" id="KW-0472">Membrane</keyword>
<evidence type="ECO:0000313" key="2">
    <source>
        <dbReference type="EMBL" id="KFE60713.1"/>
    </source>
</evidence>
<sequence length="157" mass="17092">MSLKIPTPRGMALVMAMIVVVLITLLVAGAISFTGTERAASEIQAEEDYMSSCVQAARNLFISRMNMLDAAGPSTIKFKEDLRGVKLATGHFGRLEEVSATDVSGAMKDPNRDVQDISNTNTVKPTTKFYTVTAVCKETEDPTSPEREIEFMVRVGL</sequence>
<dbReference type="AlphaFoldDB" id="A0A085VZ50"/>
<dbReference type="STRING" id="394096.DB31_4626"/>
<gene>
    <name evidence="2" type="ORF">DB31_4626</name>
</gene>
<dbReference type="RefSeq" id="WP_044198623.1">
    <property type="nucleotide sequence ID" value="NZ_JMCB01000028.1"/>
</dbReference>
<evidence type="ECO:0000313" key="3">
    <source>
        <dbReference type="Proteomes" id="UP000028725"/>
    </source>
</evidence>
<protein>
    <recommendedName>
        <fullName evidence="4">Type 4 fimbrial biogenesis protein PilX N-terminal domain-containing protein</fullName>
    </recommendedName>
</protein>
<keyword evidence="1" id="KW-0812">Transmembrane</keyword>
<proteinExistence type="predicted"/>
<organism evidence="2 3">
    <name type="scientific">Hyalangium minutum</name>
    <dbReference type="NCBI Taxonomy" id="394096"/>
    <lineage>
        <taxon>Bacteria</taxon>
        <taxon>Pseudomonadati</taxon>
        <taxon>Myxococcota</taxon>
        <taxon>Myxococcia</taxon>
        <taxon>Myxococcales</taxon>
        <taxon>Cystobacterineae</taxon>
        <taxon>Archangiaceae</taxon>
        <taxon>Hyalangium</taxon>
    </lineage>
</organism>
<dbReference type="Proteomes" id="UP000028725">
    <property type="component" value="Unassembled WGS sequence"/>
</dbReference>
<keyword evidence="3" id="KW-1185">Reference proteome</keyword>
<reference evidence="2 3" key="1">
    <citation type="submission" date="2014-04" db="EMBL/GenBank/DDBJ databases">
        <title>Genome assembly of Hyalangium minutum DSM 14724.</title>
        <authorList>
            <person name="Sharma G."/>
            <person name="Subramanian S."/>
        </authorList>
    </citation>
    <scope>NUCLEOTIDE SEQUENCE [LARGE SCALE GENOMIC DNA]</scope>
    <source>
        <strain evidence="2 3">DSM 14724</strain>
    </source>
</reference>
<feature type="transmembrane region" description="Helical" evidence="1">
    <location>
        <begin position="12"/>
        <end position="33"/>
    </location>
</feature>